<dbReference type="InterPro" id="IPR008250">
    <property type="entry name" value="ATPase_P-typ_transduc_dom_A_sf"/>
</dbReference>
<comment type="cofactor">
    <cofactor evidence="17">
        <name>Mg(2+)</name>
        <dbReference type="ChEBI" id="CHEBI:18420"/>
    </cofactor>
</comment>
<feature type="transmembrane region" description="Helical" evidence="18">
    <location>
        <begin position="1168"/>
        <end position="1189"/>
    </location>
</feature>
<feature type="compositionally biased region" description="Basic residues" evidence="19">
    <location>
        <begin position="54"/>
        <end position="63"/>
    </location>
</feature>
<organism evidence="22 23">
    <name type="scientific">Hypholoma sublateritium (strain FD-334 SS-4)</name>
    <dbReference type="NCBI Taxonomy" id="945553"/>
    <lineage>
        <taxon>Eukaryota</taxon>
        <taxon>Fungi</taxon>
        <taxon>Dikarya</taxon>
        <taxon>Basidiomycota</taxon>
        <taxon>Agaricomycotina</taxon>
        <taxon>Agaricomycetes</taxon>
        <taxon>Agaricomycetidae</taxon>
        <taxon>Agaricales</taxon>
        <taxon>Agaricineae</taxon>
        <taxon>Strophariaceae</taxon>
        <taxon>Hypholoma</taxon>
    </lineage>
</organism>
<dbReference type="FunFam" id="3.40.50.1000:FF:000014">
    <property type="entry name" value="Phospholipid-transporting ATPase"/>
    <property type="match status" value="1"/>
</dbReference>
<feature type="binding site" evidence="16">
    <location>
        <position position="637"/>
    </location>
    <ligand>
        <name>ATP</name>
        <dbReference type="ChEBI" id="CHEBI:30616"/>
    </ligand>
</feature>
<feature type="transmembrane region" description="Helical" evidence="18">
    <location>
        <begin position="1219"/>
        <end position="1240"/>
    </location>
</feature>
<comment type="subcellular location">
    <subcellularLocation>
        <location evidence="1">Endomembrane system</location>
        <topology evidence="1">Multi-pass membrane protein</topology>
    </subcellularLocation>
    <subcellularLocation>
        <location evidence="18">Membrane</location>
        <topology evidence="18">Multi-pass membrane protein</topology>
    </subcellularLocation>
</comment>
<feature type="binding site" evidence="16">
    <location>
        <position position="1059"/>
    </location>
    <ligand>
        <name>ATP</name>
        <dbReference type="ChEBI" id="CHEBI:30616"/>
    </ligand>
</feature>
<dbReference type="InterPro" id="IPR001757">
    <property type="entry name" value="P_typ_ATPase"/>
</dbReference>
<keyword evidence="12 18" id="KW-0472">Membrane</keyword>
<evidence type="ECO:0000256" key="10">
    <source>
        <dbReference type="ARBA" id="ARBA00022967"/>
    </source>
</evidence>
<feature type="compositionally biased region" description="Pro residues" evidence="19">
    <location>
        <begin position="1536"/>
        <end position="1551"/>
    </location>
</feature>
<name>A0A0D2NNG9_HYPSF</name>
<feature type="binding site" evidence="16">
    <location>
        <position position="635"/>
    </location>
    <ligand>
        <name>ATP</name>
        <dbReference type="ChEBI" id="CHEBI:30616"/>
    </ligand>
</feature>
<comment type="similarity">
    <text evidence="2 18">Belongs to the cation transport ATPase (P-type) (TC 3.A.3) family. Type IV subfamily.</text>
</comment>
<feature type="compositionally biased region" description="Acidic residues" evidence="19">
    <location>
        <begin position="11"/>
        <end position="24"/>
    </location>
</feature>
<keyword evidence="23" id="KW-1185">Reference proteome</keyword>
<proteinExistence type="inferred from homology"/>
<feature type="transmembrane region" description="Helical" evidence="18">
    <location>
        <begin position="1260"/>
        <end position="1278"/>
    </location>
</feature>
<dbReference type="PROSITE" id="PS00154">
    <property type="entry name" value="ATPASE_E1_E2"/>
    <property type="match status" value="1"/>
</dbReference>
<feature type="region of interest" description="Disordered" evidence="19">
    <location>
        <begin position="1400"/>
        <end position="1432"/>
    </location>
</feature>
<evidence type="ECO:0000256" key="14">
    <source>
        <dbReference type="ARBA" id="ARBA00049128"/>
    </source>
</evidence>
<evidence type="ECO:0000256" key="13">
    <source>
        <dbReference type="ARBA" id="ARBA00034036"/>
    </source>
</evidence>
<evidence type="ECO:0000256" key="9">
    <source>
        <dbReference type="ARBA" id="ARBA00022842"/>
    </source>
</evidence>
<feature type="binding site" evidence="16">
    <location>
        <position position="949"/>
    </location>
    <ligand>
        <name>ATP</name>
        <dbReference type="ChEBI" id="CHEBI:30616"/>
    </ligand>
</feature>
<feature type="binding site" evidence="16">
    <location>
        <position position="1053"/>
    </location>
    <ligand>
        <name>ATP</name>
        <dbReference type="ChEBI" id="CHEBI:30616"/>
    </ligand>
</feature>
<dbReference type="SUPFAM" id="SSF81665">
    <property type="entry name" value="Calcium ATPase, transmembrane domain M"/>
    <property type="match status" value="1"/>
</dbReference>
<evidence type="ECO:0000256" key="3">
    <source>
        <dbReference type="ARBA" id="ARBA00022448"/>
    </source>
</evidence>
<dbReference type="SUPFAM" id="SSF81653">
    <property type="entry name" value="Calcium ATPase, transduction domain A"/>
    <property type="match status" value="1"/>
</dbReference>
<keyword evidence="6 17" id="KW-0479">Metal-binding</keyword>
<evidence type="ECO:0000256" key="17">
    <source>
        <dbReference type="PIRSR" id="PIRSR606539-3"/>
    </source>
</evidence>
<feature type="region of interest" description="Disordered" evidence="19">
    <location>
        <begin position="1461"/>
        <end position="1554"/>
    </location>
</feature>
<dbReference type="SFLD" id="SFLDG00002">
    <property type="entry name" value="C1.7:_P-type_atpase_like"/>
    <property type="match status" value="1"/>
</dbReference>
<dbReference type="GO" id="GO:0005524">
    <property type="term" value="F:ATP binding"/>
    <property type="evidence" value="ECO:0007669"/>
    <property type="project" value="UniProtKB-UniRule"/>
</dbReference>
<feature type="compositionally biased region" description="Basic and acidic residues" evidence="19">
    <location>
        <begin position="43"/>
        <end position="53"/>
    </location>
</feature>
<evidence type="ECO:0000256" key="18">
    <source>
        <dbReference type="RuleBase" id="RU362033"/>
    </source>
</evidence>
<dbReference type="InterPro" id="IPR032631">
    <property type="entry name" value="P-type_ATPase_N"/>
</dbReference>
<feature type="binding site" evidence="16">
    <location>
        <position position="770"/>
    </location>
    <ligand>
        <name>ATP</name>
        <dbReference type="ChEBI" id="CHEBI:30616"/>
    </ligand>
</feature>
<feature type="binding site" evidence="16">
    <location>
        <position position="811"/>
    </location>
    <ligand>
        <name>ATP</name>
        <dbReference type="ChEBI" id="CHEBI:30616"/>
    </ligand>
</feature>
<feature type="binding site" evidence="16">
    <location>
        <position position="1082"/>
    </location>
    <ligand>
        <name>ATP</name>
        <dbReference type="ChEBI" id="CHEBI:30616"/>
    </ligand>
</feature>
<dbReference type="NCBIfam" id="TIGR01494">
    <property type="entry name" value="ATPase_P-type"/>
    <property type="match status" value="1"/>
</dbReference>
<feature type="region of interest" description="Disordered" evidence="19">
    <location>
        <begin position="1645"/>
        <end position="1666"/>
    </location>
</feature>
<feature type="binding site" evidence="16">
    <location>
        <position position="1083"/>
    </location>
    <ligand>
        <name>ATP</name>
        <dbReference type="ChEBI" id="CHEBI:30616"/>
    </ligand>
</feature>
<feature type="binding site" evidence="16">
    <location>
        <position position="834"/>
    </location>
    <ligand>
        <name>ATP</name>
        <dbReference type="ChEBI" id="CHEBI:30616"/>
    </ligand>
</feature>
<feature type="binding site" evidence="17">
    <location>
        <position position="637"/>
    </location>
    <ligand>
        <name>Mg(2+)</name>
        <dbReference type="ChEBI" id="CHEBI:18420"/>
    </ligand>
</feature>
<feature type="transmembrane region" description="Helical" evidence="18">
    <location>
        <begin position="1320"/>
        <end position="1344"/>
    </location>
</feature>
<keyword evidence="9 17" id="KW-0460">Magnesium</keyword>
<dbReference type="Proteomes" id="UP000054270">
    <property type="component" value="Unassembled WGS sequence"/>
</dbReference>
<dbReference type="InterPro" id="IPR044492">
    <property type="entry name" value="P_typ_ATPase_HD_dom"/>
</dbReference>
<dbReference type="GO" id="GO:0000287">
    <property type="term" value="F:magnesium ion binding"/>
    <property type="evidence" value="ECO:0007669"/>
    <property type="project" value="UniProtKB-UniRule"/>
</dbReference>
<keyword evidence="3" id="KW-0813">Transport</keyword>
<keyword evidence="4" id="KW-0597">Phosphoprotein</keyword>
<feature type="binding site" evidence="16">
    <location>
        <position position="869"/>
    </location>
    <ligand>
        <name>ATP</name>
        <dbReference type="ChEBI" id="CHEBI:30616"/>
    </ligand>
</feature>
<dbReference type="OMA" id="QALRCGR"/>
<dbReference type="GO" id="GO:0045332">
    <property type="term" value="P:phospholipid translocation"/>
    <property type="evidence" value="ECO:0007669"/>
    <property type="project" value="TreeGrafter"/>
</dbReference>
<dbReference type="PRINTS" id="PR00119">
    <property type="entry name" value="CATATPASE"/>
</dbReference>
<evidence type="ECO:0000256" key="7">
    <source>
        <dbReference type="ARBA" id="ARBA00022741"/>
    </source>
</evidence>
<feature type="transmembrane region" description="Helical" evidence="18">
    <location>
        <begin position="1285"/>
        <end position="1308"/>
    </location>
</feature>
<comment type="catalytic activity">
    <reaction evidence="14">
        <text>a 1,2-diacyl-sn-glycero-3-phosphoethanolamine(out) + ATP + H2O = a 1,2-diacyl-sn-glycero-3-phosphoethanolamine(in) + ADP + phosphate + H(+)</text>
        <dbReference type="Rhea" id="RHEA:66132"/>
        <dbReference type="ChEBI" id="CHEBI:15377"/>
        <dbReference type="ChEBI" id="CHEBI:15378"/>
        <dbReference type="ChEBI" id="CHEBI:30616"/>
        <dbReference type="ChEBI" id="CHEBI:43474"/>
        <dbReference type="ChEBI" id="CHEBI:64612"/>
        <dbReference type="ChEBI" id="CHEBI:456216"/>
    </reaction>
    <physiologicalReaction direction="left-to-right" evidence="14">
        <dbReference type="Rhea" id="RHEA:66133"/>
    </physiologicalReaction>
</comment>
<sequence length="1721" mass="190641">MSFFKRHPTADEPDTDEENDDTIDPELRLRTVRTAASAIAESIKSEQRAERRKSSMRKRSRFFRGRDKKTEPAPEVVAAPASKEVPGERRNVYVNYPLSAMEVDQTGEPRVRYVRNKVRTTKYTLITFLPKNLYEQFRRVANLFFLSLVILQLFPIFGAAAGSIAVLPLAFILAVTAIKDGIEDYRRGSLDEEVNTSAATKLGGGWRNVNQPTDPRSWFEKLLGVNPPGKVTKGVRKLRDKEAGAAGQGMRVVLSKRTDDSNSVLTQDVSSIDLPGGRGVGGRKLEDIQSVDSHSYPPATLAELSRTSLSEAASLAASQSKVQPEWSQSGALGQYQQSIHSQSSTGVVDWKKRSAGTATWERTLWKKLEVGDVVLLRDNEQVPADIVVLSTSDPDGMCYLETKNLDGETNLKPRKSVRGTSSITSEEDIEKSSFYLDSEPAHQNLYHYHGVLRYKDPATSEQRQEPVTINELLLRGCAIRNTAWIIGLVVFTGADTKIMLNGGDTPSKRSKIEKETNFNVIINFVVLTLMCLIAAIFSGLEESWTGTSTDFFEIDSEPTSSDIVNAIITFVSCLIAFQNIVPISLYISIEIVKTIQAYFISQDIEMYYRPYDTPCVPKTWNISDDLGQIEYVFSDKTGTLTQNVMEFQKCSIHGVAYGEGVTEAQRGAATREGKSDTLDPHELNAKLATLKQQMMNIMERAFKNRYMQADKLTLVSPKFAEDLTDRAGEQREHIVAFYRALALCHSVLADKPEPQTEPFLINYKAESPDEAALVSAAREAGFPFLGKSKDALEIEVMGQSEKYTLLKMLEFNSTRKRMSVVLRCPNGRLILYCKGADSVIYERLAKDHDPVLKEKTNKDMEMFANNGLRTLCIAYRYLEEDEYLTWSRTYDAATNATENRDEEIDKANELIEHSLLILGATALEDKLQEGVPEAIEMLHRAGIKLWILTGDKLQTAIEIGYSCNLLKNDMDLMILSASTLEQTRGQLEAGLNKIASVLGPPTWDLRKRGFIPGAQASFAVVIDGETLRHALTPELKNLFLNLGTQCETVVCCRVSPAQKALTVNLVKEGRNAMTLSIGDGANDVAMIQEANIGCGLFGLEGSQAAMSADYAFGQFRFLTKLLLVHGRWSYQRIADMHSNFFYKNVIWTFGMFWYLPFNSFDATYLYHYTFILLCNLVFTSLPVIILGAFDQDINAKAALAFPQLYVRGIRGLEYTRAKFWMYMTDGLYQSTVVYFIPYAVWSLGLPVSFNGKGVDSLADFGTTVAVAAIVSANAYVGMNTHYWTIMTWVVVIGSTVVMLLWIVIYSFFPSPDFIDEVSVLFGTVSFWAAVLLSAVICLVPHFLIQYITTVYYPLDKDIIREMWVLGDLKDQLGVAHRKPRKQRKIDSNLEGAPMFQDQHSRSLSEFSHPSSGYEPAMLNSPAPSAPLRQTYLDTPPMNEAIELPPREPSVQYAQVRSSLLDPSHLSPLPADVRHNSSTSPQPSFYSASDIPPTSPLPSPKYRYPNGEVTSTPPSRRTSVATSRAVSLGGRGASQVPIPPQPVVWPPPPSPPMEAESEAYESSAYEATAFESPYQPVAYQPTAYEMDPRSGQPQHAQYALSPASLSPTPFTPPSATFGSASGHPGARAPSAASYATYGTAPEGYWTADEGSNVDHSNTGHSNAGYATPLPDHLQQQHQPAMLGVDLPEEDFDDLDTVTGHRRLSGVSGISTATSTWEGGRAL</sequence>
<dbReference type="Gene3D" id="3.40.1110.10">
    <property type="entry name" value="Calcium-transporting ATPase, cytoplasmic domain N"/>
    <property type="match status" value="1"/>
</dbReference>
<dbReference type="Pfam" id="PF13246">
    <property type="entry name" value="Cation_ATPase"/>
    <property type="match status" value="1"/>
</dbReference>
<dbReference type="Pfam" id="PF16209">
    <property type="entry name" value="PhoLip_ATPase_N"/>
    <property type="match status" value="1"/>
</dbReference>
<feature type="compositionally biased region" description="Polar residues" evidence="19">
    <location>
        <begin position="1475"/>
        <end position="1486"/>
    </location>
</feature>
<evidence type="ECO:0000313" key="22">
    <source>
        <dbReference type="EMBL" id="KJA18301.1"/>
    </source>
</evidence>
<dbReference type="InterPro" id="IPR006539">
    <property type="entry name" value="P-type_ATPase_IV"/>
</dbReference>
<gene>
    <name evidence="22" type="ORF">HYPSUDRAFT_45491</name>
</gene>
<accession>A0A0D2NNG9</accession>
<dbReference type="Gene3D" id="3.40.50.1000">
    <property type="entry name" value="HAD superfamily/HAD-like"/>
    <property type="match status" value="1"/>
</dbReference>
<dbReference type="EMBL" id="KN817591">
    <property type="protein sequence ID" value="KJA18301.1"/>
    <property type="molecule type" value="Genomic_DNA"/>
</dbReference>
<dbReference type="InterPro" id="IPR023298">
    <property type="entry name" value="ATPase_P-typ_TM_dom_sf"/>
</dbReference>
<evidence type="ECO:0000256" key="6">
    <source>
        <dbReference type="ARBA" id="ARBA00022723"/>
    </source>
</evidence>
<dbReference type="Pfam" id="PF16212">
    <property type="entry name" value="PhoLip_ATPase_C"/>
    <property type="match status" value="1"/>
</dbReference>
<feature type="binding site" evidence="17">
    <location>
        <position position="1083"/>
    </location>
    <ligand>
        <name>Mg(2+)</name>
        <dbReference type="ChEBI" id="CHEBI:18420"/>
    </ligand>
</feature>
<feature type="binding site" evidence="17">
    <location>
        <position position="1079"/>
    </location>
    <ligand>
        <name>Mg(2+)</name>
        <dbReference type="ChEBI" id="CHEBI:18420"/>
    </ligand>
</feature>
<dbReference type="SFLD" id="SFLDS00003">
    <property type="entry name" value="Haloacid_Dehalogenase"/>
    <property type="match status" value="1"/>
</dbReference>
<keyword evidence="8 16" id="KW-0067">ATP-binding</keyword>
<evidence type="ECO:0000256" key="1">
    <source>
        <dbReference type="ARBA" id="ARBA00004127"/>
    </source>
</evidence>
<feature type="compositionally biased region" description="Polar residues" evidence="19">
    <location>
        <begin position="1401"/>
        <end position="1410"/>
    </location>
</feature>
<dbReference type="SFLD" id="SFLDF00027">
    <property type="entry name" value="p-type_atpase"/>
    <property type="match status" value="1"/>
</dbReference>
<dbReference type="STRING" id="945553.A0A0D2NNG9"/>
<feature type="domain" description="P-type ATPase C-terminal" evidence="21">
    <location>
        <begin position="1105"/>
        <end position="1353"/>
    </location>
</feature>
<comment type="catalytic activity">
    <reaction evidence="13 18">
        <text>ATP + H2O + phospholipidSide 1 = ADP + phosphate + phospholipidSide 2.</text>
        <dbReference type="EC" id="7.6.2.1"/>
    </reaction>
</comment>
<feature type="region of interest" description="Disordered" evidence="19">
    <location>
        <begin position="1"/>
        <end position="81"/>
    </location>
</feature>
<dbReference type="NCBIfam" id="TIGR01652">
    <property type="entry name" value="ATPase-Plipid"/>
    <property type="match status" value="1"/>
</dbReference>
<evidence type="ECO:0000256" key="4">
    <source>
        <dbReference type="ARBA" id="ARBA00022553"/>
    </source>
</evidence>
<evidence type="ECO:0000256" key="16">
    <source>
        <dbReference type="PIRSR" id="PIRSR606539-2"/>
    </source>
</evidence>
<reference evidence="23" key="1">
    <citation type="submission" date="2014-04" db="EMBL/GenBank/DDBJ databases">
        <title>Evolutionary Origins and Diversification of the Mycorrhizal Mutualists.</title>
        <authorList>
            <consortium name="DOE Joint Genome Institute"/>
            <consortium name="Mycorrhizal Genomics Consortium"/>
            <person name="Kohler A."/>
            <person name="Kuo A."/>
            <person name="Nagy L.G."/>
            <person name="Floudas D."/>
            <person name="Copeland A."/>
            <person name="Barry K.W."/>
            <person name="Cichocki N."/>
            <person name="Veneault-Fourrey C."/>
            <person name="LaButti K."/>
            <person name="Lindquist E.A."/>
            <person name="Lipzen A."/>
            <person name="Lundell T."/>
            <person name="Morin E."/>
            <person name="Murat C."/>
            <person name="Riley R."/>
            <person name="Ohm R."/>
            <person name="Sun H."/>
            <person name="Tunlid A."/>
            <person name="Henrissat B."/>
            <person name="Grigoriev I.V."/>
            <person name="Hibbett D.S."/>
            <person name="Martin F."/>
        </authorList>
    </citation>
    <scope>NUCLEOTIDE SEQUENCE [LARGE SCALE GENOMIC DNA]</scope>
    <source>
        <strain evidence="23">FD-334 SS-4</strain>
    </source>
</reference>
<dbReference type="PANTHER" id="PTHR24092:SF180">
    <property type="entry name" value="PHOSPHOLIPID-TRANSPORTING ATPASE DNF1-RELATED"/>
    <property type="match status" value="1"/>
</dbReference>
<evidence type="ECO:0000256" key="2">
    <source>
        <dbReference type="ARBA" id="ARBA00008109"/>
    </source>
</evidence>
<dbReference type="GO" id="GO:0012505">
    <property type="term" value="C:endomembrane system"/>
    <property type="evidence" value="ECO:0007669"/>
    <property type="project" value="UniProtKB-SubCell"/>
</dbReference>
<dbReference type="Gene3D" id="2.70.150.10">
    <property type="entry name" value="Calcium-transporting ATPase, cytoplasmic transduction domain A"/>
    <property type="match status" value="1"/>
</dbReference>
<keyword evidence="7 16" id="KW-0547">Nucleotide-binding</keyword>
<evidence type="ECO:0000259" key="21">
    <source>
        <dbReference type="Pfam" id="PF16212"/>
    </source>
</evidence>
<evidence type="ECO:0000256" key="15">
    <source>
        <dbReference type="PIRSR" id="PIRSR606539-1"/>
    </source>
</evidence>
<evidence type="ECO:0000256" key="5">
    <source>
        <dbReference type="ARBA" id="ARBA00022692"/>
    </source>
</evidence>
<dbReference type="InterPro" id="IPR036412">
    <property type="entry name" value="HAD-like_sf"/>
</dbReference>
<dbReference type="PANTHER" id="PTHR24092">
    <property type="entry name" value="PROBABLE PHOSPHOLIPID-TRANSPORTING ATPASE"/>
    <property type="match status" value="1"/>
</dbReference>
<protein>
    <recommendedName>
        <fullName evidence="18">Phospholipid-transporting ATPase</fullName>
        <ecNumber evidence="18">7.6.2.1</ecNumber>
    </recommendedName>
</protein>
<dbReference type="GO" id="GO:0016887">
    <property type="term" value="F:ATP hydrolysis activity"/>
    <property type="evidence" value="ECO:0007669"/>
    <property type="project" value="InterPro"/>
</dbReference>
<keyword evidence="11 18" id="KW-1133">Transmembrane helix</keyword>
<dbReference type="InterPro" id="IPR023214">
    <property type="entry name" value="HAD_sf"/>
</dbReference>
<feature type="domain" description="P-type ATPase N-terminal" evidence="20">
    <location>
        <begin position="110"/>
        <end position="158"/>
    </location>
</feature>
<dbReference type="FunFam" id="3.40.1110.10:FF:000087">
    <property type="entry name" value="Phospholipid-transporting ATPase"/>
    <property type="match status" value="1"/>
</dbReference>
<evidence type="ECO:0000256" key="12">
    <source>
        <dbReference type="ARBA" id="ARBA00023136"/>
    </source>
</evidence>
<feature type="transmembrane region" description="Helical" evidence="18">
    <location>
        <begin position="164"/>
        <end position="182"/>
    </location>
</feature>
<dbReference type="CDD" id="cd02073">
    <property type="entry name" value="P-type_ATPase_APLT_Dnf-like"/>
    <property type="match status" value="1"/>
</dbReference>
<feature type="binding site" evidence="17">
    <location>
        <position position="635"/>
    </location>
    <ligand>
        <name>Mg(2+)</name>
        <dbReference type="ChEBI" id="CHEBI:18420"/>
    </ligand>
</feature>
<feature type="active site" description="4-aspartylphosphate intermediate" evidence="15">
    <location>
        <position position="635"/>
    </location>
</feature>
<dbReference type="OrthoDB" id="377733at2759"/>
<feature type="compositionally biased region" description="Polar residues" evidence="19">
    <location>
        <begin position="1507"/>
        <end position="1524"/>
    </location>
</feature>
<keyword evidence="5 18" id="KW-0812">Transmembrane</keyword>
<dbReference type="SUPFAM" id="SSF81660">
    <property type="entry name" value="Metal cation-transporting ATPase, ATP-binding domain N"/>
    <property type="match status" value="1"/>
</dbReference>
<dbReference type="InterPro" id="IPR023299">
    <property type="entry name" value="ATPase_P-typ_cyto_dom_N"/>
</dbReference>
<dbReference type="SUPFAM" id="SSF56784">
    <property type="entry name" value="HAD-like"/>
    <property type="match status" value="1"/>
</dbReference>
<dbReference type="GO" id="GO:0005886">
    <property type="term" value="C:plasma membrane"/>
    <property type="evidence" value="ECO:0007669"/>
    <property type="project" value="TreeGrafter"/>
</dbReference>
<dbReference type="GO" id="GO:0140326">
    <property type="term" value="F:ATPase-coupled intramembrane lipid transporter activity"/>
    <property type="evidence" value="ECO:0007669"/>
    <property type="project" value="UniProtKB-EC"/>
</dbReference>
<dbReference type="EC" id="7.6.2.1" evidence="18"/>
<dbReference type="InterPro" id="IPR032630">
    <property type="entry name" value="P_typ_ATPase_c"/>
</dbReference>
<dbReference type="InterPro" id="IPR018303">
    <property type="entry name" value="ATPase_P-typ_P_site"/>
</dbReference>
<feature type="region of interest" description="Disordered" evidence="19">
    <location>
        <begin position="269"/>
        <end position="291"/>
    </location>
</feature>
<keyword evidence="10 18" id="KW-1278">Translocase</keyword>
<feature type="binding site" evidence="16">
    <location>
        <position position="951"/>
    </location>
    <ligand>
        <name>ATP</name>
        <dbReference type="ChEBI" id="CHEBI:30616"/>
    </ligand>
</feature>
<feature type="binding site" evidence="16">
    <location>
        <position position="950"/>
    </location>
    <ligand>
        <name>ATP</name>
        <dbReference type="ChEBI" id="CHEBI:30616"/>
    </ligand>
</feature>
<evidence type="ECO:0000256" key="11">
    <source>
        <dbReference type="ARBA" id="ARBA00022989"/>
    </source>
</evidence>
<evidence type="ECO:0000313" key="23">
    <source>
        <dbReference type="Proteomes" id="UP000054270"/>
    </source>
</evidence>
<feature type="transmembrane region" description="Helical" evidence="18">
    <location>
        <begin position="1140"/>
        <end position="1156"/>
    </location>
</feature>
<feature type="transmembrane region" description="Helical" evidence="18">
    <location>
        <begin position="563"/>
        <end position="587"/>
    </location>
</feature>
<evidence type="ECO:0000256" key="19">
    <source>
        <dbReference type="SAM" id="MobiDB-lite"/>
    </source>
</evidence>
<evidence type="ECO:0000259" key="20">
    <source>
        <dbReference type="Pfam" id="PF16209"/>
    </source>
</evidence>
<feature type="transmembrane region" description="Helical" evidence="18">
    <location>
        <begin position="518"/>
        <end position="540"/>
    </location>
</feature>
<feature type="binding site" evidence="16">
    <location>
        <position position="636"/>
    </location>
    <ligand>
        <name>ATP</name>
        <dbReference type="ChEBI" id="CHEBI:30616"/>
    </ligand>
</feature>
<evidence type="ECO:0000256" key="8">
    <source>
        <dbReference type="ARBA" id="ARBA00022840"/>
    </source>
</evidence>